<dbReference type="InterPro" id="IPR007138">
    <property type="entry name" value="ABM_dom"/>
</dbReference>
<feature type="chain" id="PRO_5031076666" description="ABM domain-containing protein" evidence="2">
    <location>
        <begin position="19"/>
        <end position="328"/>
    </location>
</feature>
<sequence>MNIARILSSLFLVSSVDGLALSAPIRMTATVPAKAVETAKLLPRERYIASNRFKVRDGAAAKFEARWANRKSRLATLEGFRYFTLLRQVPLEDVIGPKGAAAMGGKTPAYDYMSYTIWEDYDSFSNWRNGEAFKEAHGGTSIGAFLTAMVSSLAVLKGPPSPVFYDGLLHLSNVPEPDESKKVEGGWRVVDADGQNLLPAECFIAANRFAVREGAEEEFEERWSKRDSQLNQLPGFKSFTMLRRDGSPANDKFGDDFNYMSFTVWADKDSFMNWRNSQSFKDAHSSGAKKNSNQQVEDDIKPQQPPWTRPPSVAFWEGILELSSPIGA</sequence>
<dbReference type="InterPro" id="IPR011008">
    <property type="entry name" value="Dimeric_a/b-barrel"/>
</dbReference>
<proteinExistence type="predicted"/>
<evidence type="ECO:0000313" key="4">
    <source>
        <dbReference type="EMBL" id="CAE0363987.1"/>
    </source>
</evidence>
<accession>A0A7S3JSU2</accession>
<organism evidence="4">
    <name type="scientific">Aureoumbra lagunensis</name>
    <dbReference type="NCBI Taxonomy" id="44058"/>
    <lineage>
        <taxon>Eukaryota</taxon>
        <taxon>Sar</taxon>
        <taxon>Stramenopiles</taxon>
        <taxon>Ochrophyta</taxon>
        <taxon>Pelagophyceae</taxon>
        <taxon>Pelagomonadales</taxon>
        <taxon>Aureoumbra</taxon>
    </lineage>
</organism>
<dbReference type="InterPro" id="IPR050404">
    <property type="entry name" value="Heme-degrading_MO"/>
</dbReference>
<gene>
    <name evidence="4" type="ORF">ALAG00032_LOCUS4728</name>
</gene>
<dbReference type="EMBL" id="HBIJ01006725">
    <property type="protein sequence ID" value="CAE0363987.1"/>
    <property type="molecule type" value="Transcribed_RNA"/>
</dbReference>
<evidence type="ECO:0000256" key="2">
    <source>
        <dbReference type="SAM" id="SignalP"/>
    </source>
</evidence>
<dbReference type="PROSITE" id="PS51725">
    <property type="entry name" value="ABM"/>
    <property type="match status" value="2"/>
</dbReference>
<dbReference type="PANTHER" id="PTHR34474:SF2">
    <property type="entry name" value="SIGNAL TRANSDUCTION PROTEIN TRAP"/>
    <property type="match status" value="1"/>
</dbReference>
<feature type="domain" description="ABM" evidence="3">
    <location>
        <begin position="203"/>
        <end position="300"/>
    </location>
</feature>
<dbReference type="PANTHER" id="PTHR34474">
    <property type="entry name" value="SIGNAL TRANSDUCTION PROTEIN TRAP"/>
    <property type="match status" value="1"/>
</dbReference>
<evidence type="ECO:0000259" key="3">
    <source>
        <dbReference type="PROSITE" id="PS51725"/>
    </source>
</evidence>
<protein>
    <recommendedName>
        <fullName evidence="3">ABM domain-containing protein</fullName>
    </recommendedName>
</protein>
<dbReference type="SUPFAM" id="SSF54909">
    <property type="entry name" value="Dimeric alpha+beta barrel"/>
    <property type="match status" value="2"/>
</dbReference>
<dbReference type="AlphaFoldDB" id="A0A7S3JSU2"/>
<feature type="signal peptide" evidence="2">
    <location>
        <begin position="1"/>
        <end position="18"/>
    </location>
</feature>
<keyword evidence="2" id="KW-0732">Signal</keyword>
<feature type="region of interest" description="Disordered" evidence="1">
    <location>
        <begin position="282"/>
        <end position="311"/>
    </location>
</feature>
<feature type="domain" description="ABM" evidence="3">
    <location>
        <begin position="47"/>
        <end position="154"/>
    </location>
</feature>
<reference evidence="4" key="1">
    <citation type="submission" date="2021-01" db="EMBL/GenBank/DDBJ databases">
        <authorList>
            <person name="Corre E."/>
            <person name="Pelletier E."/>
            <person name="Niang G."/>
            <person name="Scheremetjew M."/>
            <person name="Finn R."/>
            <person name="Kale V."/>
            <person name="Holt S."/>
            <person name="Cochrane G."/>
            <person name="Meng A."/>
            <person name="Brown T."/>
            <person name="Cohen L."/>
        </authorList>
    </citation>
    <scope>NUCLEOTIDE SEQUENCE</scope>
    <source>
        <strain evidence="4">CCMP1510</strain>
    </source>
</reference>
<evidence type="ECO:0000256" key="1">
    <source>
        <dbReference type="SAM" id="MobiDB-lite"/>
    </source>
</evidence>
<name>A0A7S3JSU2_9STRA</name>
<dbReference type="Pfam" id="PF03992">
    <property type="entry name" value="ABM"/>
    <property type="match status" value="2"/>
</dbReference>
<dbReference type="Gene3D" id="3.30.70.100">
    <property type="match status" value="2"/>
</dbReference>